<dbReference type="InterPro" id="IPR036412">
    <property type="entry name" value="HAD-like_sf"/>
</dbReference>
<dbReference type="Pfam" id="PF03031">
    <property type="entry name" value="NIF"/>
    <property type="match status" value="1"/>
</dbReference>
<evidence type="ECO:0000259" key="2">
    <source>
        <dbReference type="PROSITE" id="PS50969"/>
    </source>
</evidence>
<dbReference type="AlphaFoldDB" id="A0A550CLP8"/>
<feature type="region of interest" description="Disordered" evidence="1">
    <location>
        <begin position="109"/>
        <end position="146"/>
    </location>
</feature>
<dbReference type="InterPro" id="IPR023214">
    <property type="entry name" value="HAD_sf"/>
</dbReference>
<feature type="region of interest" description="Disordered" evidence="1">
    <location>
        <begin position="20"/>
        <end position="79"/>
    </location>
</feature>
<feature type="compositionally biased region" description="Low complexity" evidence="1">
    <location>
        <begin position="124"/>
        <end position="142"/>
    </location>
</feature>
<dbReference type="STRING" id="97359.A0A550CLP8"/>
<evidence type="ECO:0000256" key="1">
    <source>
        <dbReference type="SAM" id="MobiDB-lite"/>
    </source>
</evidence>
<accession>A0A550CLP8</accession>
<evidence type="ECO:0000313" key="4">
    <source>
        <dbReference type="Proteomes" id="UP000320762"/>
    </source>
</evidence>
<dbReference type="OrthoDB" id="1711508at2759"/>
<dbReference type="PANTHER" id="PTHR12210">
    <property type="entry name" value="DULLARD PROTEIN PHOSPHATASE"/>
    <property type="match status" value="1"/>
</dbReference>
<keyword evidence="4" id="KW-1185">Reference proteome</keyword>
<organism evidence="3 4">
    <name type="scientific">Schizophyllum amplum</name>
    <dbReference type="NCBI Taxonomy" id="97359"/>
    <lineage>
        <taxon>Eukaryota</taxon>
        <taxon>Fungi</taxon>
        <taxon>Dikarya</taxon>
        <taxon>Basidiomycota</taxon>
        <taxon>Agaricomycotina</taxon>
        <taxon>Agaricomycetes</taxon>
        <taxon>Agaricomycetidae</taxon>
        <taxon>Agaricales</taxon>
        <taxon>Schizophyllaceae</taxon>
        <taxon>Schizophyllum</taxon>
    </lineage>
</organism>
<feature type="compositionally biased region" description="Basic and acidic residues" evidence="1">
    <location>
        <begin position="34"/>
        <end position="70"/>
    </location>
</feature>
<comment type="caution">
    <text evidence="3">The sequence shown here is derived from an EMBL/GenBank/DDBJ whole genome shotgun (WGS) entry which is preliminary data.</text>
</comment>
<feature type="domain" description="FCP1 homology" evidence="2">
    <location>
        <begin position="158"/>
        <end position="341"/>
    </location>
</feature>
<dbReference type="InterPro" id="IPR004274">
    <property type="entry name" value="FCP1_dom"/>
</dbReference>
<dbReference type="EMBL" id="VDMD01000004">
    <property type="protein sequence ID" value="TRM65699.1"/>
    <property type="molecule type" value="Genomic_DNA"/>
</dbReference>
<name>A0A550CLP8_9AGAR</name>
<feature type="region of interest" description="Disordered" evidence="1">
    <location>
        <begin position="508"/>
        <end position="612"/>
    </location>
</feature>
<dbReference type="InterPro" id="IPR050365">
    <property type="entry name" value="TIM50"/>
</dbReference>
<dbReference type="Proteomes" id="UP000320762">
    <property type="component" value="Unassembled WGS sequence"/>
</dbReference>
<protein>
    <recommendedName>
        <fullName evidence="2">FCP1 homology domain-containing protein</fullName>
    </recommendedName>
</protein>
<evidence type="ECO:0000313" key="3">
    <source>
        <dbReference type="EMBL" id="TRM65699.1"/>
    </source>
</evidence>
<dbReference type="SUPFAM" id="SSF56784">
    <property type="entry name" value="HAD-like"/>
    <property type="match status" value="1"/>
</dbReference>
<dbReference type="Gene3D" id="3.40.50.1000">
    <property type="entry name" value="HAD superfamily/HAD-like"/>
    <property type="match status" value="1"/>
</dbReference>
<feature type="region of interest" description="Disordered" evidence="1">
    <location>
        <begin position="347"/>
        <end position="452"/>
    </location>
</feature>
<sequence length="649" mass="71872">MDPYDYAPAYGVPAFASSSATFDPYEHIPPSSETHSDQQKFDRGEDRMSRRDGFHGRREYREQDHHRQQETYRQGSYGASRHWNYEETGRAPRPPYSWEHYERQDTMTAPLPFHPPFPLEHPPSRSSRLRSPSLPRQSSPSPDYMSLASRPSTLVHDPTCSRKLLILDLNGSLLVRAKYRTPTVVTGQPWTAPPTRLRKVHRRPYLQSFQDYVFHPATCTWLDTMVWSSAQPHSVHDMVDSCFGHAQKNFVAIWARDTLGLKDYEYHMKTQTTKDLTIPWQKLRLNPGDGKPHSASTTLLVDDSPLKARLQPYNHMAIQEYDNETRTRDQLAKVKAIARRLIKAGTAEQVEGDASTSSVGKRKRSPRDEGEDDGQSSASEDEHNDIDDAPVTSSDTSPLSKKERKERIRRERKRRKQERKRERSQGAYSGKTKDPQSLDVRTPSPEPTLEYTPLAGCDATLLAVVGVLDTIKHEDNVAGWMRHGALWAGRPAQKTPAGSADVAVAQPCTNSERVDPPEARGATMEPPNGSGDAPDEGTGRADATVAQGDAAGVPMRTLSPRDNAAGSSGQQRVVTRGDVSDVEGAGDASAPADNDSRPPAEVTGADAPAPNAPLWFENEEVMAHWVERGVKALAKLDIPLVHGVGGGGD</sequence>
<feature type="compositionally biased region" description="Pro residues" evidence="1">
    <location>
        <begin position="112"/>
        <end position="121"/>
    </location>
</feature>
<feature type="compositionally biased region" description="Basic and acidic residues" evidence="1">
    <location>
        <begin position="400"/>
        <end position="409"/>
    </location>
</feature>
<dbReference type="SMART" id="SM00577">
    <property type="entry name" value="CPDc"/>
    <property type="match status" value="1"/>
</dbReference>
<gene>
    <name evidence="3" type="ORF">BD626DRAFT_627728</name>
</gene>
<proteinExistence type="predicted"/>
<dbReference type="PROSITE" id="PS50969">
    <property type="entry name" value="FCP1"/>
    <property type="match status" value="1"/>
</dbReference>
<reference evidence="3 4" key="1">
    <citation type="journal article" date="2019" name="New Phytol.">
        <title>Comparative genomics reveals unique wood-decay strategies and fruiting body development in the Schizophyllaceae.</title>
        <authorList>
            <person name="Almasi E."/>
            <person name="Sahu N."/>
            <person name="Krizsan K."/>
            <person name="Balint B."/>
            <person name="Kovacs G.M."/>
            <person name="Kiss B."/>
            <person name="Cseklye J."/>
            <person name="Drula E."/>
            <person name="Henrissat B."/>
            <person name="Nagy I."/>
            <person name="Chovatia M."/>
            <person name="Adam C."/>
            <person name="LaButti K."/>
            <person name="Lipzen A."/>
            <person name="Riley R."/>
            <person name="Grigoriev I.V."/>
            <person name="Nagy L.G."/>
        </authorList>
    </citation>
    <scope>NUCLEOTIDE SEQUENCE [LARGE SCALE GENOMIC DNA]</scope>
    <source>
        <strain evidence="3 4">NL-1724</strain>
    </source>
</reference>